<keyword evidence="2" id="KW-1185">Reference proteome</keyword>
<dbReference type="EMBL" id="CALSDN010000001">
    <property type="protein sequence ID" value="CAH6718924.1"/>
    <property type="molecule type" value="Genomic_DNA"/>
</dbReference>
<accession>A0ACA9Y1T8</accession>
<evidence type="ECO:0000313" key="1">
    <source>
        <dbReference type="EMBL" id="CAH6718924.1"/>
    </source>
</evidence>
<proteinExistence type="predicted"/>
<protein>
    <submittedName>
        <fullName evidence="1">Histone deacetylase Hos1p</fullName>
    </submittedName>
</protein>
<comment type="caution">
    <text evidence="1">The sequence shown here is derived from an EMBL/GenBank/DDBJ whole genome shotgun (WGS) entry which is preliminary data.</text>
</comment>
<name>A0ACA9Y1T8_9ASCO</name>
<sequence>MSMRTIVYVSDYATDVCDALPSNESRQSMVMDLLKAYGLDDDVICFKAANKRELTSFHSEEFIDVVLSSDMENRQKDKFGLQDDCPIFEGLAEYVKVVAGSTLTCANHLLLNEEVAINWYGGRHHCGKNSAQGFCYVNDIVLGINRLRHKYKEVFYIDLDLHHGDGVEKAFRYSKNVTTCSLHRYDVGFYPGTGSLKDNTDSVINVPLRKGLNGETLNKLMDELIFPILRRKQPEVLVIQCGCDGLLSDPAKEWNLTIEDYGQIIKKINDNFPVPKLILGGGGYNHSETAKCWTYITKILKADDTEFDMIPDHKYVDEYEPSGYRFWYHEKSLMKDYNDHEYINSVISSIIKNFT</sequence>
<reference evidence="1" key="1">
    <citation type="submission" date="2022-06" db="EMBL/GenBank/DDBJ databases">
        <authorList>
            <person name="Legras J.-L."/>
            <person name="Devillers H."/>
            <person name="Grondin C."/>
        </authorList>
    </citation>
    <scope>NUCLEOTIDE SEQUENCE</scope>
    <source>
        <strain evidence="1">CLIB 1444</strain>
    </source>
</reference>
<evidence type="ECO:0000313" key="2">
    <source>
        <dbReference type="Proteomes" id="UP001152531"/>
    </source>
</evidence>
<organism evidence="1 2">
    <name type="scientific">[Candida] jaroonii</name>
    <dbReference type="NCBI Taxonomy" id="467808"/>
    <lineage>
        <taxon>Eukaryota</taxon>
        <taxon>Fungi</taxon>
        <taxon>Dikarya</taxon>
        <taxon>Ascomycota</taxon>
        <taxon>Saccharomycotina</taxon>
        <taxon>Pichiomycetes</taxon>
        <taxon>Debaryomycetaceae</taxon>
        <taxon>Yamadazyma</taxon>
    </lineage>
</organism>
<dbReference type="Proteomes" id="UP001152531">
    <property type="component" value="Unassembled WGS sequence"/>
</dbReference>
<gene>
    <name evidence="1" type="ORF">CLIB1444_01S17546</name>
</gene>